<protein>
    <recommendedName>
        <fullName evidence="8">Chalcone synthase</fullName>
    </recommendedName>
</protein>
<dbReference type="GO" id="GO:0016747">
    <property type="term" value="F:acyltransferase activity, transferring groups other than amino-acyl groups"/>
    <property type="evidence" value="ECO:0007669"/>
    <property type="project" value="InterPro"/>
</dbReference>
<evidence type="ECO:0000259" key="4">
    <source>
        <dbReference type="Pfam" id="PF00195"/>
    </source>
</evidence>
<reference evidence="6" key="3">
    <citation type="submission" date="2022-01" db="UniProtKB">
        <authorList>
            <consortium name="EnsemblPlants"/>
        </authorList>
    </citation>
    <scope>IDENTIFICATION</scope>
    <source>
        <strain evidence="6">subsp. vulgare</strain>
    </source>
</reference>
<dbReference type="SUPFAM" id="SSF53901">
    <property type="entry name" value="Thiolase-like"/>
    <property type="match status" value="2"/>
</dbReference>
<evidence type="ECO:0008006" key="8">
    <source>
        <dbReference type="Google" id="ProtNLM"/>
    </source>
</evidence>
<dbReference type="GO" id="GO:0010208">
    <property type="term" value="P:pollen wall assembly"/>
    <property type="evidence" value="ECO:0007669"/>
    <property type="project" value="UniProtKB-ARBA"/>
</dbReference>
<reference evidence="7" key="1">
    <citation type="journal article" date="2012" name="Nature">
        <title>A physical, genetic and functional sequence assembly of the barley genome.</title>
        <authorList>
            <consortium name="The International Barley Genome Sequencing Consortium"/>
            <person name="Mayer K.F."/>
            <person name="Waugh R."/>
            <person name="Brown J.W."/>
            <person name="Schulman A."/>
            <person name="Langridge P."/>
            <person name="Platzer M."/>
            <person name="Fincher G.B."/>
            <person name="Muehlbauer G.J."/>
            <person name="Sato K."/>
            <person name="Close T.J."/>
            <person name="Wise R.P."/>
            <person name="Stein N."/>
        </authorList>
    </citation>
    <scope>NUCLEOTIDE SEQUENCE [LARGE SCALE GENOMIC DNA]</scope>
    <source>
        <strain evidence="7">cv. Morex</strain>
    </source>
</reference>
<dbReference type="InterPro" id="IPR011141">
    <property type="entry name" value="Polyketide_synthase_type-III"/>
</dbReference>
<name>A0A8I6X779_HORVV</name>
<keyword evidence="3" id="KW-0012">Acyltransferase</keyword>
<dbReference type="PIRSF" id="PIRSF000451">
    <property type="entry name" value="PKS_III"/>
    <property type="match status" value="1"/>
</dbReference>
<gene>
    <name evidence="6" type="primary">LOC123400071</name>
</gene>
<dbReference type="Pfam" id="PF00195">
    <property type="entry name" value="Chal_sti_synt_N"/>
    <property type="match status" value="1"/>
</dbReference>
<dbReference type="CDD" id="cd00831">
    <property type="entry name" value="CHS_like"/>
    <property type="match status" value="1"/>
</dbReference>
<accession>A0A8I6X779</accession>
<feature type="active site" description="Acyl-thioester intermediate" evidence="2">
    <location>
        <position position="169"/>
    </location>
</feature>
<proteinExistence type="inferred from homology"/>
<dbReference type="Gene3D" id="3.40.47.10">
    <property type="match status" value="2"/>
</dbReference>
<dbReference type="FunFam" id="3.40.47.10:FF:000014">
    <property type="entry name" value="Chalcone synthase 1"/>
    <property type="match status" value="1"/>
</dbReference>
<sequence>MALSERNGEACSGMARYHAPRATIMGIGTAVPPNVLRQVSFPDYYFDVTNSNHLVDLKAKFAKICEKTMIEKRHFAMSSDFMRSNPSITAYKSPSLNLRQGLADATIPKLGAEAARDAIRDWGRQASDVTHLVFCTTSSGCLPSADFELTKLVGLPLSVRRFMLYQVGCHGGGMALRLAKDLAENNGGARVLVVCSEVITLALRGPSGVHIENLVGQALFGDGAGAVLVGAEPVGDERPIFEMVSAWQDVIPGTEEMVTAKLLEEGIVYNLHRDIPRHISASMEEVTKKALEQVGDVKERNEEVFWLMHPGGRAILDKVESTLGLRKDKFEVSREVMRQHGNTLSTSVITAMHEMRRRSDKNGLLTAGEGLEWGLLFAFGPGLTIETILLRAPRSPAQIA</sequence>
<dbReference type="Pfam" id="PF02797">
    <property type="entry name" value="Chal_sti_synt_C"/>
    <property type="match status" value="1"/>
</dbReference>
<organism evidence="6 7">
    <name type="scientific">Hordeum vulgare subsp. vulgare</name>
    <name type="common">Domesticated barley</name>
    <dbReference type="NCBI Taxonomy" id="112509"/>
    <lineage>
        <taxon>Eukaryota</taxon>
        <taxon>Viridiplantae</taxon>
        <taxon>Streptophyta</taxon>
        <taxon>Embryophyta</taxon>
        <taxon>Tracheophyta</taxon>
        <taxon>Spermatophyta</taxon>
        <taxon>Magnoliopsida</taxon>
        <taxon>Liliopsida</taxon>
        <taxon>Poales</taxon>
        <taxon>Poaceae</taxon>
        <taxon>BOP clade</taxon>
        <taxon>Pooideae</taxon>
        <taxon>Triticodae</taxon>
        <taxon>Triticeae</taxon>
        <taxon>Hordeinae</taxon>
        <taxon>Hordeum</taxon>
    </lineage>
</organism>
<dbReference type="PANTHER" id="PTHR11877">
    <property type="entry name" value="HYDROXYMETHYLGLUTARYL-COA SYNTHASE"/>
    <property type="match status" value="1"/>
</dbReference>
<evidence type="ECO:0000256" key="1">
    <source>
        <dbReference type="ARBA" id="ARBA00005531"/>
    </source>
</evidence>
<evidence type="ECO:0000313" key="7">
    <source>
        <dbReference type="Proteomes" id="UP000011116"/>
    </source>
</evidence>
<keyword evidence="3" id="KW-0808">Transferase</keyword>
<dbReference type="SMR" id="A0A8I6X779"/>
<evidence type="ECO:0000256" key="3">
    <source>
        <dbReference type="RuleBase" id="RU003633"/>
    </source>
</evidence>
<dbReference type="EnsemblPlants" id="HORVU.MOREX.r3.1HG0065750.1">
    <property type="protein sequence ID" value="HORVU.MOREX.r3.1HG0065750.1"/>
    <property type="gene ID" value="HORVU.MOREX.r3.1HG0065750"/>
</dbReference>
<dbReference type="InterPro" id="IPR001099">
    <property type="entry name" value="Chalcone/stilbene_synt_N"/>
</dbReference>
<dbReference type="InterPro" id="IPR016039">
    <property type="entry name" value="Thiolase-like"/>
</dbReference>
<keyword evidence="7" id="KW-1185">Reference proteome</keyword>
<dbReference type="Gramene" id="HORVU.MOREX.r3.1HG0065750.1">
    <property type="protein sequence ID" value="HORVU.MOREX.r3.1HG0065750.1"/>
    <property type="gene ID" value="HORVU.MOREX.r3.1HG0065750"/>
</dbReference>
<evidence type="ECO:0000259" key="5">
    <source>
        <dbReference type="Pfam" id="PF02797"/>
    </source>
</evidence>
<dbReference type="FunFam" id="3.40.47.10:FF:000025">
    <property type="entry name" value="Chalcone synthase 2"/>
    <property type="match status" value="1"/>
</dbReference>
<evidence type="ECO:0000313" key="6">
    <source>
        <dbReference type="EnsemblPlants" id="HORVU.MOREX.r3.1HG0065750.1"/>
    </source>
</evidence>
<comment type="similarity">
    <text evidence="1 3">Belongs to the thiolase-like superfamily. Chalcone/stilbene synthases family.</text>
</comment>
<evidence type="ECO:0000256" key="2">
    <source>
        <dbReference type="PIRSR" id="PIRSR000451-1"/>
    </source>
</evidence>
<reference evidence="6" key="2">
    <citation type="submission" date="2020-10" db="EMBL/GenBank/DDBJ databases">
        <authorList>
            <person name="Scholz U."/>
            <person name="Mascher M."/>
            <person name="Fiebig A."/>
        </authorList>
    </citation>
    <scope>NUCLEOTIDE SEQUENCE [LARGE SCALE GENOMIC DNA]</scope>
    <source>
        <strain evidence="6">cv. Morex</strain>
    </source>
</reference>
<dbReference type="AlphaFoldDB" id="A0A8I6X779"/>
<feature type="domain" description="Chalcone/stilbene synthase N-terminal" evidence="4">
    <location>
        <begin position="16"/>
        <end position="233"/>
    </location>
</feature>
<dbReference type="InterPro" id="IPR012328">
    <property type="entry name" value="Chalcone/stilbene_synt_C"/>
</dbReference>
<dbReference type="PANTHER" id="PTHR11877:SF49">
    <property type="entry name" value="OS04G0103900 PROTEIN"/>
    <property type="match status" value="1"/>
</dbReference>
<feature type="domain" description="Chalcone/stilbene synthase C-terminal" evidence="5">
    <location>
        <begin position="242"/>
        <end position="392"/>
    </location>
</feature>
<dbReference type="Proteomes" id="UP000011116">
    <property type="component" value="Chromosome 1H"/>
</dbReference>